<sequence length="333" mass="36504">MLSWKPRSGKRQRVVGRVGSRDKASTGANSPGLDDSARSESSRSEVQDLFPGNRTDGVRVLHTPDNAVVDIVFLHGLTGSADKTFLHVESHTYWPVHLLTKDITDARILTFGYDANVVNFFDSAGQNTLQSHALDLIGDLADKRDTQSSATRKIFFIAHSLGGLVVKQAMALSKSESQQHLKSIQEHTAGIVFLGTPHRGSDLAALANAVNAIVKATGKNTNADIMQVLKRDSQLLASVEKFFGNWVNESRARIELACFCEELGVRQVGMVVTRESASIPDWPSLSIHANHMDMTKFASSEDLGYQRILGQLKRWIRPLRAQQGQYVPSSAGN</sequence>
<dbReference type="InterPro" id="IPR007751">
    <property type="entry name" value="DUF676_lipase-like"/>
</dbReference>
<feature type="domain" description="DUF676" evidence="9">
    <location>
        <begin position="71"/>
        <end position="236"/>
    </location>
</feature>
<dbReference type="AlphaFoldDB" id="A0A9P4MKW0"/>
<organism evidence="10 11">
    <name type="scientific">Myriangium duriaei CBS 260.36</name>
    <dbReference type="NCBI Taxonomy" id="1168546"/>
    <lineage>
        <taxon>Eukaryota</taxon>
        <taxon>Fungi</taxon>
        <taxon>Dikarya</taxon>
        <taxon>Ascomycota</taxon>
        <taxon>Pezizomycotina</taxon>
        <taxon>Dothideomycetes</taxon>
        <taxon>Dothideomycetidae</taxon>
        <taxon>Myriangiales</taxon>
        <taxon>Myriangiaceae</taxon>
        <taxon>Myriangium</taxon>
    </lineage>
</organism>
<evidence type="ECO:0000256" key="5">
    <source>
        <dbReference type="ARBA" id="ARBA00022824"/>
    </source>
</evidence>
<dbReference type="InterPro" id="IPR029058">
    <property type="entry name" value="AB_hydrolase_fold"/>
</dbReference>
<dbReference type="GO" id="GO:0005739">
    <property type="term" value="C:mitochondrion"/>
    <property type="evidence" value="ECO:0007669"/>
    <property type="project" value="UniProtKB-SubCell"/>
</dbReference>
<comment type="subcellular location">
    <subcellularLocation>
        <location evidence="2">Endoplasmic reticulum</location>
    </subcellularLocation>
    <subcellularLocation>
        <location evidence="3">Membrane</location>
    </subcellularLocation>
    <subcellularLocation>
        <location evidence="1">Mitochondrion</location>
    </subcellularLocation>
</comment>
<reference evidence="10" key="1">
    <citation type="journal article" date="2020" name="Stud. Mycol.">
        <title>101 Dothideomycetes genomes: a test case for predicting lifestyles and emergence of pathogens.</title>
        <authorList>
            <person name="Haridas S."/>
            <person name="Albert R."/>
            <person name="Binder M."/>
            <person name="Bloem J."/>
            <person name="Labutti K."/>
            <person name="Salamov A."/>
            <person name="Andreopoulos B."/>
            <person name="Baker S."/>
            <person name="Barry K."/>
            <person name="Bills G."/>
            <person name="Bluhm B."/>
            <person name="Cannon C."/>
            <person name="Castanera R."/>
            <person name="Culley D."/>
            <person name="Daum C."/>
            <person name="Ezra D."/>
            <person name="Gonzalez J."/>
            <person name="Henrissat B."/>
            <person name="Kuo A."/>
            <person name="Liang C."/>
            <person name="Lipzen A."/>
            <person name="Lutzoni F."/>
            <person name="Magnuson J."/>
            <person name="Mondo S."/>
            <person name="Nolan M."/>
            <person name="Ohm R."/>
            <person name="Pangilinan J."/>
            <person name="Park H.-J."/>
            <person name="Ramirez L."/>
            <person name="Alfaro M."/>
            <person name="Sun H."/>
            <person name="Tritt A."/>
            <person name="Yoshinaga Y."/>
            <person name="Zwiers L.-H."/>
            <person name="Turgeon B."/>
            <person name="Goodwin S."/>
            <person name="Spatafora J."/>
            <person name="Crous P."/>
            <person name="Grigoriev I."/>
        </authorList>
    </citation>
    <scope>NUCLEOTIDE SEQUENCE</scope>
    <source>
        <strain evidence="10">CBS 260.36</strain>
    </source>
</reference>
<dbReference type="InterPro" id="IPR052374">
    <property type="entry name" value="SERAC1"/>
</dbReference>
<keyword evidence="7" id="KW-0472">Membrane</keyword>
<keyword evidence="11" id="KW-1185">Reference proteome</keyword>
<comment type="similarity">
    <text evidence="4">Belongs to the putative lipase ROG1 family.</text>
</comment>
<dbReference type="PANTHER" id="PTHR48182:SF2">
    <property type="entry name" value="PROTEIN SERAC1"/>
    <property type="match status" value="1"/>
</dbReference>
<dbReference type="GO" id="GO:0005783">
    <property type="term" value="C:endoplasmic reticulum"/>
    <property type="evidence" value="ECO:0007669"/>
    <property type="project" value="UniProtKB-SubCell"/>
</dbReference>
<feature type="region of interest" description="Disordered" evidence="8">
    <location>
        <begin position="1"/>
        <end position="54"/>
    </location>
</feature>
<evidence type="ECO:0000256" key="3">
    <source>
        <dbReference type="ARBA" id="ARBA00004370"/>
    </source>
</evidence>
<dbReference type="PANTHER" id="PTHR48182">
    <property type="entry name" value="PROTEIN SERAC1"/>
    <property type="match status" value="1"/>
</dbReference>
<keyword evidence="5" id="KW-0256">Endoplasmic reticulum</keyword>
<feature type="compositionally biased region" description="Basic and acidic residues" evidence="8">
    <location>
        <begin position="35"/>
        <end position="46"/>
    </location>
</feature>
<evidence type="ECO:0000256" key="7">
    <source>
        <dbReference type="ARBA" id="ARBA00023136"/>
    </source>
</evidence>
<evidence type="ECO:0000259" key="9">
    <source>
        <dbReference type="Pfam" id="PF05057"/>
    </source>
</evidence>
<evidence type="ECO:0000256" key="1">
    <source>
        <dbReference type="ARBA" id="ARBA00004173"/>
    </source>
</evidence>
<keyword evidence="6" id="KW-0496">Mitochondrion</keyword>
<comment type="caution">
    <text evidence="10">The sequence shown here is derived from an EMBL/GenBank/DDBJ whole genome shotgun (WGS) entry which is preliminary data.</text>
</comment>
<dbReference type="OrthoDB" id="427518at2759"/>
<evidence type="ECO:0000256" key="6">
    <source>
        <dbReference type="ARBA" id="ARBA00023128"/>
    </source>
</evidence>
<evidence type="ECO:0000256" key="2">
    <source>
        <dbReference type="ARBA" id="ARBA00004240"/>
    </source>
</evidence>
<protein>
    <recommendedName>
        <fullName evidence="9">DUF676 domain-containing protein</fullName>
    </recommendedName>
</protein>
<evidence type="ECO:0000256" key="4">
    <source>
        <dbReference type="ARBA" id="ARBA00007920"/>
    </source>
</evidence>
<dbReference type="Proteomes" id="UP000799439">
    <property type="component" value="Unassembled WGS sequence"/>
</dbReference>
<name>A0A9P4MKW0_9PEZI</name>
<evidence type="ECO:0000256" key="8">
    <source>
        <dbReference type="SAM" id="MobiDB-lite"/>
    </source>
</evidence>
<dbReference type="Pfam" id="PF05057">
    <property type="entry name" value="DUF676"/>
    <property type="match status" value="1"/>
</dbReference>
<proteinExistence type="inferred from homology"/>
<dbReference type="SUPFAM" id="SSF53474">
    <property type="entry name" value="alpha/beta-Hydrolases"/>
    <property type="match status" value="1"/>
</dbReference>
<dbReference type="EMBL" id="ML996081">
    <property type="protein sequence ID" value="KAF2156673.1"/>
    <property type="molecule type" value="Genomic_DNA"/>
</dbReference>
<evidence type="ECO:0000313" key="11">
    <source>
        <dbReference type="Proteomes" id="UP000799439"/>
    </source>
</evidence>
<dbReference type="GO" id="GO:0016020">
    <property type="term" value="C:membrane"/>
    <property type="evidence" value="ECO:0007669"/>
    <property type="project" value="UniProtKB-SubCell"/>
</dbReference>
<evidence type="ECO:0000313" key="10">
    <source>
        <dbReference type="EMBL" id="KAF2156673.1"/>
    </source>
</evidence>
<dbReference type="Gene3D" id="3.40.50.1820">
    <property type="entry name" value="alpha/beta hydrolase"/>
    <property type="match status" value="1"/>
</dbReference>
<accession>A0A9P4MKW0</accession>
<gene>
    <name evidence="10" type="ORF">K461DRAFT_2120</name>
</gene>